<feature type="compositionally biased region" description="Polar residues" evidence="8">
    <location>
        <begin position="185"/>
        <end position="194"/>
    </location>
</feature>
<evidence type="ECO:0000256" key="6">
    <source>
        <dbReference type="ARBA" id="ARBA00023163"/>
    </source>
</evidence>
<evidence type="ECO:0000256" key="8">
    <source>
        <dbReference type="SAM" id="MobiDB-lite"/>
    </source>
</evidence>
<dbReference type="PANTHER" id="PTHR46063:SF1">
    <property type="entry name" value="KELCH DOMAIN-CONTAINING PROTEIN 4"/>
    <property type="match status" value="1"/>
</dbReference>
<feature type="compositionally biased region" description="Acidic residues" evidence="8">
    <location>
        <begin position="597"/>
        <end position="616"/>
    </location>
</feature>
<dbReference type="InterPro" id="IPR007991">
    <property type="entry name" value="RNA_pol_I_trans_ini_fac_RRN3"/>
</dbReference>
<evidence type="ECO:0000256" key="4">
    <source>
        <dbReference type="ARBA" id="ARBA00023125"/>
    </source>
</evidence>
<comment type="similarity">
    <text evidence="2">Belongs to the NFYB/HAP3 subunit family.</text>
</comment>
<feature type="compositionally biased region" description="Acidic residues" evidence="8">
    <location>
        <begin position="1443"/>
        <end position="1468"/>
    </location>
</feature>
<dbReference type="GO" id="GO:0005634">
    <property type="term" value="C:nucleus"/>
    <property type="evidence" value="ECO:0007669"/>
    <property type="project" value="UniProtKB-SubCell"/>
</dbReference>
<dbReference type="Pfam" id="PF00808">
    <property type="entry name" value="CBFD_NFYB_HMF"/>
    <property type="match status" value="1"/>
</dbReference>
<keyword evidence="7" id="KW-0539">Nucleus</keyword>
<organism evidence="11 12">
    <name type="scientific">Parascedosporium putredinis</name>
    <dbReference type="NCBI Taxonomy" id="1442378"/>
    <lineage>
        <taxon>Eukaryota</taxon>
        <taxon>Fungi</taxon>
        <taxon>Dikarya</taxon>
        <taxon>Ascomycota</taxon>
        <taxon>Pezizomycotina</taxon>
        <taxon>Sordariomycetes</taxon>
        <taxon>Hypocreomycetidae</taxon>
        <taxon>Microascales</taxon>
        <taxon>Microascaceae</taxon>
        <taxon>Parascedosporium</taxon>
    </lineage>
</organism>
<dbReference type="GO" id="GO:0006355">
    <property type="term" value="P:regulation of DNA-templated transcription"/>
    <property type="evidence" value="ECO:0007669"/>
    <property type="project" value="InterPro"/>
</dbReference>
<feature type="region of interest" description="Disordered" evidence="8">
    <location>
        <begin position="295"/>
        <end position="338"/>
    </location>
</feature>
<evidence type="ECO:0000256" key="3">
    <source>
        <dbReference type="ARBA" id="ARBA00023015"/>
    </source>
</evidence>
<evidence type="ECO:0008006" key="13">
    <source>
        <dbReference type="Google" id="ProtNLM"/>
    </source>
</evidence>
<feature type="domain" description="Transcription factor CBF/NF-Y/archaeal histone" evidence="9">
    <location>
        <begin position="207"/>
        <end position="271"/>
    </location>
</feature>
<evidence type="ECO:0000256" key="7">
    <source>
        <dbReference type="ARBA" id="ARBA00023242"/>
    </source>
</evidence>
<evidence type="ECO:0000313" key="12">
    <source>
        <dbReference type="Proteomes" id="UP000838763"/>
    </source>
</evidence>
<feature type="compositionally biased region" description="Gly residues" evidence="8">
    <location>
        <begin position="308"/>
        <end position="334"/>
    </location>
</feature>
<dbReference type="InterPro" id="IPR009072">
    <property type="entry name" value="Histone-fold"/>
</dbReference>
<dbReference type="Pfam" id="PF05327">
    <property type="entry name" value="RRN3"/>
    <property type="match status" value="1"/>
</dbReference>
<dbReference type="SUPFAM" id="SSF117281">
    <property type="entry name" value="Kelch motif"/>
    <property type="match status" value="1"/>
</dbReference>
<reference evidence="11" key="1">
    <citation type="submission" date="2022-11" db="EMBL/GenBank/DDBJ databases">
        <authorList>
            <person name="Scott C."/>
            <person name="Bruce N."/>
        </authorList>
    </citation>
    <scope>NUCLEOTIDE SEQUENCE</scope>
</reference>
<dbReference type="PRINTS" id="PR00615">
    <property type="entry name" value="CCAATSUBUNTA"/>
</dbReference>
<comment type="caution">
    <text evidence="11">The sequence shown here is derived from an EMBL/GenBank/DDBJ whole genome shotgun (WGS) entry which is preliminary data.</text>
</comment>
<feature type="region of interest" description="Disordered" evidence="8">
    <location>
        <begin position="1439"/>
        <end position="1529"/>
    </location>
</feature>
<dbReference type="EMBL" id="CALLCH030000015">
    <property type="protein sequence ID" value="CAI4216440.1"/>
    <property type="molecule type" value="Genomic_DNA"/>
</dbReference>
<evidence type="ECO:0000259" key="10">
    <source>
        <dbReference type="Pfam" id="PF13422"/>
    </source>
</evidence>
<keyword evidence="6" id="KW-0804">Transcription</keyword>
<dbReference type="InterPro" id="IPR003958">
    <property type="entry name" value="CBFA_NFYB_domain"/>
</dbReference>
<dbReference type="PANTHER" id="PTHR46063">
    <property type="entry name" value="KELCH DOMAIN-CONTAINING PROTEIN"/>
    <property type="match status" value="1"/>
</dbReference>
<dbReference type="Pfam" id="PF24681">
    <property type="entry name" value="Kelch_KLHDC2_KLHL20_DRC7"/>
    <property type="match status" value="1"/>
</dbReference>
<dbReference type="CDD" id="cd22907">
    <property type="entry name" value="HFD_NFYB"/>
    <property type="match status" value="1"/>
</dbReference>
<keyword evidence="3" id="KW-0805">Transcription regulation</keyword>
<feature type="compositionally biased region" description="Low complexity" evidence="8">
    <location>
        <begin position="1495"/>
        <end position="1506"/>
    </location>
</feature>
<dbReference type="GO" id="GO:0046982">
    <property type="term" value="F:protein heterodimerization activity"/>
    <property type="evidence" value="ECO:0007669"/>
    <property type="project" value="InterPro"/>
</dbReference>
<evidence type="ECO:0000256" key="2">
    <source>
        <dbReference type="ARBA" id="ARBA00009053"/>
    </source>
</evidence>
<feature type="region of interest" description="Disordered" evidence="8">
    <location>
        <begin position="948"/>
        <end position="1006"/>
    </location>
</feature>
<dbReference type="Proteomes" id="UP000838763">
    <property type="component" value="Unassembled WGS sequence"/>
</dbReference>
<dbReference type="InterPro" id="IPR003956">
    <property type="entry name" value="Transcrpt_fac_NFYB/HAP3_CS"/>
</dbReference>
<dbReference type="InterPro" id="IPR015915">
    <property type="entry name" value="Kelch-typ_b-propeller"/>
</dbReference>
<gene>
    <name evidence="11" type="ORF">PPNO1_LOCUS6095</name>
</gene>
<dbReference type="Pfam" id="PF13422">
    <property type="entry name" value="DUF4110"/>
    <property type="match status" value="1"/>
</dbReference>
<feature type="region of interest" description="Disordered" evidence="8">
    <location>
        <begin position="593"/>
        <end position="617"/>
    </location>
</feature>
<dbReference type="SUPFAM" id="SSF47113">
    <property type="entry name" value="Histone-fold"/>
    <property type="match status" value="1"/>
</dbReference>
<dbReference type="OrthoDB" id="4447at2759"/>
<evidence type="ECO:0000259" key="9">
    <source>
        <dbReference type="Pfam" id="PF00808"/>
    </source>
</evidence>
<dbReference type="InterPro" id="IPR052588">
    <property type="entry name" value="Kelch_domain_protein"/>
</dbReference>
<dbReference type="Gene3D" id="1.10.20.10">
    <property type="entry name" value="Histone, subunit A"/>
    <property type="match status" value="1"/>
</dbReference>
<dbReference type="GO" id="GO:0043565">
    <property type="term" value="F:sequence-specific DNA binding"/>
    <property type="evidence" value="ECO:0007669"/>
    <property type="project" value="InterPro"/>
</dbReference>
<feature type="compositionally biased region" description="Basic and acidic residues" evidence="8">
    <location>
        <begin position="967"/>
        <end position="1003"/>
    </location>
</feature>
<feature type="region of interest" description="Disordered" evidence="8">
    <location>
        <begin position="162"/>
        <end position="194"/>
    </location>
</feature>
<evidence type="ECO:0000313" key="11">
    <source>
        <dbReference type="EMBL" id="CAI4216440.1"/>
    </source>
</evidence>
<protein>
    <recommendedName>
        <fullName evidence="13">Transcription factor CBF/NF-Y/archaeal histone domain-containing protein</fullName>
    </recommendedName>
</protein>
<dbReference type="PROSITE" id="PS00685">
    <property type="entry name" value="NFYB_HAP3"/>
    <property type="match status" value="1"/>
</dbReference>
<dbReference type="InterPro" id="IPR025183">
    <property type="entry name" value="DUF4110"/>
</dbReference>
<sequence length="1737" mass="194517">MPAGPQVFFCLGVVLEVGSRYFILGGCTVLDASLAKFPLGHTPPLLRLSISVSPSSPEFFDPPALDARTLLVASEPSLISAQIHFPTPKLKARHPGRDGMSLGAILRIMMAEPRSYPKATPSSARRGSIGLLLPRRPVFMEWGDFLWSPKRQQPLQVAKYVGLPQSAPKDVDQGVQSPDGEDQMNDNQDPQSGGLTYEFEVKEQDRWLPIANVARIMKNALPDNAKIAKEAKECMQECVSEFISFITSEASEKCHQEKRKTVNGEDILFAMTSLGFENYAEALKIYLAKYRDSNRTDNQQRPNSQGYGASGSGQGGAGAYQGEGAGALLGGQQGEGRPRLVEAEATEQVSGLDRLRLEKHTCAREKTHEAIIIANKEQKQKRELSILFRQDEEYQTLKQHFSLDTRRASDHLGTEDDDEPPIRPHELTQYVLALASCAPTLKERPFRDLVQAVLKCAWVGRDDRFVHAYIEFLAALASIGSYLSEALGLIFDYFSETRKSRWTVPGYPEVSKSVCDLAKNKYPVSDDYRRTHVTYVRHLLRIRQYAPDAGTSLLNLIVEQLVHIDVSMQADLDDFDDDLVTAVHRALAEAKAKALQDEDSADESDESDDDDDDEEHEQLQRIKTVKNHIEILDAVMDILFKFHDPYFANPTSETATTQCGILLSQFTNILLQMRKSRHTQFLLFHFTQKSDALASQFIDTCEKVAFRSAPSVLGDYAVSYLASFLARGAHIPSFLIQAVFRRLLQTLDRRRATYEQACQGPNIEKYYSYYSLFQAILYIFCFRWKDLVVSAPETVDGDDPLSYIGQDLDWGQHTRRILKNNAHSKLNPLKVCSPGIVEEFAKLAHKLNLVYVYPILEINKRVRLSQYIKSSYSTGGRLRDIGNESARDDHSLQLDSFFPFDPYQLPSSKLWLEGDYLPWSPIRGLNEDEDDGYDSDDEDDDLESVDADLIDDETATSETMAKAKKAKGADSKESKKARTAEKKQKQAAKGEKKAKTKASKIDGDDASDVDLDEILNEYKRQQELYLKVTEAVQDGPPKPRAHATLLANPSDTNTLLLFGGEYFNGTRADFFNDLHIYNIAKDEWRCITSPNTPLPRSGHAWCRAGNPNYVYLFGGEFSSPKQGTFHHYSDFWRLEPANTSNQTKYLADLWIFDTQHFVWYAPVLPSAQLKPDARSSFTLLPHEQGAVLYGGYSRVKTTVVANKQAKGSAKGQRNVVKPMVHQDCFFLRISLPEENSPAKTPPLVRWERRKRPANGPNPVRAGATMAFHKGRGIMFGGVHDVEMSEEDIDSEFFNALFAWNVERNRFMPLTLRKPRVQKKAGASEQRVGRRGRAQANEEELLRQLAALETGKSLEDLDSIEIEKNPEEVPDDGGAAAKEMPVTMEPPHARFNAQLAVQDDILYIYGGTFEKGDREFTFDDLYAIDLVKLSGCKQIFSIEHEDWVESEDEDDDEDGEEDEDDDEEDEDGDVGMGDANANPLFTPSKRGKKQKDVEGEATAEASPAAEADSADWDEAEGSTSIDDGLPHPRPFESRREFFARTSNEWQEVLLASLQAKGKQVEELSVKEVKTKAFELSEEKWWDCREEITALEEEQEAAGITEVVSLTERGEGAATEEVSQESVVPSPQFSRFQPSVLTPPLPVSKAILPRTMTPRTLTASRALLRAGFTARGFQTSSRLSNQVAAALPASKPVGAFRSGILGFFAGTTLAGFGAYNYVRQEFKTANDLLLEDLYVRFAI</sequence>
<evidence type="ECO:0000256" key="5">
    <source>
        <dbReference type="ARBA" id="ARBA00023159"/>
    </source>
</evidence>
<dbReference type="Gene3D" id="2.120.10.80">
    <property type="entry name" value="Kelch-type beta propeller"/>
    <property type="match status" value="2"/>
</dbReference>
<feature type="domain" description="DUF4110" evidence="10">
    <location>
        <begin position="1520"/>
        <end position="1609"/>
    </location>
</feature>
<evidence type="ECO:0000256" key="1">
    <source>
        <dbReference type="ARBA" id="ARBA00004123"/>
    </source>
</evidence>
<dbReference type="GO" id="GO:0001181">
    <property type="term" value="F:RNA polymerase I general transcription initiation factor activity"/>
    <property type="evidence" value="ECO:0007669"/>
    <property type="project" value="InterPro"/>
</dbReference>
<keyword evidence="12" id="KW-1185">Reference proteome</keyword>
<keyword evidence="4" id="KW-0238">DNA-binding</keyword>
<proteinExistence type="inferred from homology"/>
<dbReference type="GO" id="GO:0006361">
    <property type="term" value="P:transcription initiation at RNA polymerase I promoter"/>
    <property type="evidence" value="ECO:0007669"/>
    <property type="project" value="InterPro"/>
</dbReference>
<comment type="subcellular location">
    <subcellularLocation>
        <location evidence="1">Nucleus</location>
    </subcellularLocation>
</comment>
<dbReference type="FunFam" id="1.10.20.10:FF:000110">
    <property type="entry name" value="Nuclear factor Y, subunit B1"/>
    <property type="match status" value="1"/>
</dbReference>
<keyword evidence="5" id="KW-0010">Activator</keyword>
<name>A0A9P1H6X1_9PEZI</name>
<accession>A0A9P1H6X1</accession>